<accession>A0A0A9G1N5</accession>
<protein>
    <submittedName>
        <fullName evidence="1">Uncharacterized protein</fullName>
    </submittedName>
</protein>
<reference evidence="1" key="2">
    <citation type="journal article" date="2015" name="Data Brief">
        <title>Shoot transcriptome of the giant reed, Arundo donax.</title>
        <authorList>
            <person name="Barrero R.A."/>
            <person name="Guerrero F.D."/>
            <person name="Moolhuijzen P."/>
            <person name="Goolsby J.A."/>
            <person name="Tidwell J."/>
            <person name="Bellgard S.E."/>
            <person name="Bellgard M.I."/>
        </authorList>
    </citation>
    <scope>NUCLEOTIDE SEQUENCE</scope>
    <source>
        <tissue evidence="1">Shoot tissue taken approximately 20 cm above the soil surface</tissue>
    </source>
</reference>
<reference evidence="1" key="1">
    <citation type="submission" date="2014-09" db="EMBL/GenBank/DDBJ databases">
        <authorList>
            <person name="Magalhaes I.L.F."/>
            <person name="Oliveira U."/>
            <person name="Santos F.R."/>
            <person name="Vidigal T.H.D.A."/>
            <person name="Brescovit A.D."/>
            <person name="Santos A.J."/>
        </authorList>
    </citation>
    <scope>NUCLEOTIDE SEQUENCE</scope>
    <source>
        <tissue evidence="1">Shoot tissue taken approximately 20 cm above the soil surface</tissue>
    </source>
</reference>
<sequence>MGERSNQEPYLYCLHSYRMRCKRLSTQTTEVAEA</sequence>
<proteinExistence type="predicted"/>
<name>A0A0A9G1N5_ARUDO</name>
<dbReference type="AlphaFoldDB" id="A0A0A9G1N5"/>
<dbReference type="EMBL" id="GBRH01179469">
    <property type="protein sequence ID" value="JAE18427.1"/>
    <property type="molecule type" value="Transcribed_RNA"/>
</dbReference>
<evidence type="ECO:0000313" key="1">
    <source>
        <dbReference type="EMBL" id="JAE18427.1"/>
    </source>
</evidence>
<organism evidence="1">
    <name type="scientific">Arundo donax</name>
    <name type="common">Giant reed</name>
    <name type="synonym">Donax arundinaceus</name>
    <dbReference type="NCBI Taxonomy" id="35708"/>
    <lineage>
        <taxon>Eukaryota</taxon>
        <taxon>Viridiplantae</taxon>
        <taxon>Streptophyta</taxon>
        <taxon>Embryophyta</taxon>
        <taxon>Tracheophyta</taxon>
        <taxon>Spermatophyta</taxon>
        <taxon>Magnoliopsida</taxon>
        <taxon>Liliopsida</taxon>
        <taxon>Poales</taxon>
        <taxon>Poaceae</taxon>
        <taxon>PACMAD clade</taxon>
        <taxon>Arundinoideae</taxon>
        <taxon>Arundineae</taxon>
        <taxon>Arundo</taxon>
    </lineage>
</organism>